<name>A0A7R7IB78_9FIRM</name>
<accession>A0A7R7IB78</accession>
<feature type="transmembrane region" description="Helical" evidence="1">
    <location>
        <begin position="48"/>
        <end position="67"/>
    </location>
</feature>
<keyword evidence="1" id="KW-0812">Transmembrane</keyword>
<keyword evidence="1" id="KW-1133">Transmembrane helix</keyword>
<reference evidence="3 4" key="1">
    <citation type="submission" date="2020-11" db="EMBL/GenBank/DDBJ databases">
        <title>Draft genome sequencing of a Lachnospiraceae strain isolated from anoxic soil subjected to BSD treatment.</title>
        <authorList>
            <person name="Uek A."/>
            <person name="Tonouchi A."/>
        </authorList>
    </citation>
    <scope>NUCLEOTIDE SEQUENCE [LARGE SCALE GENOMIC DNA]</scope>
    <source>
        <strain evidence="3 4">TB5</strain>
    </source>
</reference>
<proteinExistence type="predicted"/>
<dbReference type="RefSeq" id="WP_271714527.1">
    <property type="nucleotide sequence ID" value="NZ_AP024169.1"/>
</dbReference>
<evidence type="ECO:0000256" key="1">
    <source>
        <dbReference type="SAM" id="Phobius"/>
    </source>
</evidence>
<dbReference type="InterPro" id="IPR003675">
    <property type="entry name" value="Rce1/LyrA-like_dom"/>
</dbReference>
<dbReference type="GO" id="GO:0004175">
    <property type="term" value="F:endopeptidase activity"/>
    <property type="evidence" value="ECO:0007669"/>
    <property type="project" value="UniProtKB-ARBA"/>
</dbReference>
<dbReference type="GO" id="GO:0080120">
    <property type="term" value="P:CAAX-box protein maturation"/>
    <property type="evidence" value="ECO:0007669"/>
    <property type="project" value="UniProtKB-ARBA"/>
</dbReference>
<feature type="transmembrane region" description="Helical" evidence="1">
    <location>
        <begin position="122"/>
        <end position="141"/>
    </location>
</feature>
<gene>
    <name evidence="3" type="ORF">bsdtb5_05370</name>
</gene>
<feature type="transmembrane region" description="Helical" evidence="1">
    <location>
        <begin position="24"/>
        <end position="42"/>
    </location>
</feature>
<dbReference type="PANTHER" id="PTHR39430:SF1">
    <property type="entry name" value="PROTEASE"/>
    <property type="match status" value="1"/>
</dbReference>
<dbReference type="Proteomes" id="UP000595897">
    <property type="component" value="Chromosome"/>
</dbReference>
<dbReference type="PANTHER" id="PTHR39430">
    <property type="entry name" value="MEMBRANE-ASSOCIATED PROTEASE-RELATED"/>
    <property type="match status" value="1"/>
</dbReference>
<evidence type="ECO:0000259" key="2">
    <source>
        <dbReference type="Pfam" id="PF02517"/>
    </source>
</evidence>
<feature type="domain" description="CAAX prenyl protease 2/Lysostaphin resistance protein A-like" evidence="2">
    <location>
        <begin position="2"/>
        <end position="84"/>
    </location>
</feature>
<evidence type="ECO:0000313" key="3">
    <source>
        <dbReference type="EMBL" id="BCN29242.1"/>
    </source>
</evidence>
<organism evidence="3 4">
    <name type="scientific">Anaeromicropila herbilytica</name>
    <dbReference type="NCBI Taxonomy" id="2785025"/>
    <lineage>
        <taxon>Bacteria</taxon>
        <taxon>Bacillati</taxon>
        <taxon>Bacillota</taxon>
        <taxon>Clostridia</taxon>
        <taxon>Lachnospirales</taxon>
        <taxon>Lachnospiraceae</taxon>
        <taxon>Anaeromicropila</taxon>
    </lineage>
</organism>
<dbReference type="KEGG" id="ahb:bsdtb5_05370"/>
<sequence length="148" mass="16355">MIQSFAEEFVFRGFLYQHLSKMKGLSYGIIVTNIIFALLHSFNKGNNIFSFVNIFLIGTAFNIIMLITKNIVTSSAIHAGWNFLNQIVFGLPNSGLVAKDTIIPSVLDNNSLWVSSMNGAEGGFAATIVLLIFLSSVFALYRVKVIKK</sequence>
<protein>
    <recommendedName>
        <fullName evidence="2">CAAX prenyl protease 2/Lysostaphin resistance protein A-like domain-containing protein</fullName>
    </recommendedName>
</protein>
<keyword evidence="4" id="KW-1185">Reference proteome</keyword>
<dbReference type="AlphaFoldDB" id="A0A7R7IB78"/>
<dbReference type="Pfam" id="PF02517">
    <property type="entry name" value="Rce1-like"/>
    <property type="match status" value="1"/>
</dbReference>
<evidence type="ECO:0000313" key="4">
    <source>
        <dbReference type="Proteomes" id="UP000595897"/>
    </source>
</evidence>
<dbReference type="EMBL" id="AP024169">
    <property type="protein sequence ID" value="BCN29242.1"/>
    <property type="molecule type" value="Genomic_DNA"/>
</dbReference>
<keyword evidence="1" id="KW-0472">Membrane</keyword>